<dbReference type="Proteomes" id="UP000278149">
    <property type="component" value="Unassembled WGS sequence"/>
</dbReference>
<name>A0A3R9PQ49_9CREN</name>
<evidence type="ECO:0000313" key="2">
    <source>
        <dbReference type="Proteomes" id="UP000278149"/>
    </source>
</evidence>
<reference evidence="1 2" key="1">
    <citation type="submission" date="2018-10" db="EMBL/GenBank/DDBJ databases">
        <title>Co-occurring genomic capacity for anaerobic methane metabolism and dissimilatory sulfite reduction discovered in the Korarchaeota.</title>
        <authorList>
            <person name="Mckay L.J."/>
            <person name="Dlakic M."/>
            <person name="Fields M.W."/>
            <person name="Delmont T.O."/>
            <person name="Eren A.M."/>
            <person name="Jay Z.J."/>
            <person name="Klingelsmith K.B."/>
            <person name="Rusch D.B."/>
            <person name="Inskeep W.P."/>
        </authorList>
    </citation>
    <scope>NUCLEOTIDE SEQUENCE [LARGE SCALE GENOMIC DNA]</scope>
    <source>
        <strain evidence="1 2">WS</strain>
    </source>
</reference>
<organism evidence="1 2">
    <name type="scientific">Candidatus Korarchaeum cryptofilum</name>
    <dbReference type="NCBI Taxonomy" id="498846"/>
    <lineage>
        <taxon>Archaea</taxon>
        <taxon>Thermoproteota</taxon>
        <taxon>Candidatus Korarchaeia</taxon>
        <taxon>Candidatus Korarchaeales</taxon>
        <taxon>Candidatus Korarchaeaceae</taxon>
        <taxon>Candidatus Korarchaeum</taxon>
    </lineage>
</organism>
<dbReference type="AlphaFoldDB" id="A0A3R9PQ49"/>
<evidence type="ECO:0000313" key="1">
    <source>
        <dbReference type="EMBL" id="RSN67675.1"/>
    </source>
</evidence>
<dbReference type="RefSeq" id="WP_125742521.1">
    <property type="nucleotide sequence ID" value="NZ_RCOR01000042.1"/>
</dbReference>
<sequence length="278" mass="32542">MSHEGIHFVEIDPEEFVKECKAIIDKLEERGIIARILGAMAVYIHTERDKRAREIHSTRFGAGVPMFTDLDLMAYKKQAKKLKEVFEGELGFLPDRMVNVLFSDRRLIYYHPEGKFHVDVFFNKLEFCHDVNFGEEPGKGRLELSKYAITPTDVVLEKLQIHEINPKDIVDLIVLFLTHELAEEEGEGKINAKYIAKVLADDWGFWYDSVENLKKVKAYASQMVKEGRLKEEEMEKVIRQVDLLLKIIEEEPKSKNWMKRAKEGTSKKWWRDVEEIVR</sequence>
<gene>
    <name evidence="1" type="ORF">D9Q81_07735</name>
</gene>
<proteinExistence type="predicted"/>
<comment type="caution">
    <text evidence="1">The sequence shown here is derived from an EMBL/GenBank/DDBJ whole genome shotgun (WGS) entry which is preliminary data.</text>
</comment>
<protein>
    <submittedName>
        <fullName evidence="1">Uncharacterized protein</fullName>
    </submittedName>
</protein>
<accession>A0A3R9PQ49</accession>
<dbReference type="EMBL" id="RCOR01000042">
    <property type="protein sequence ID" value="RSN67675.1"/>
    <property type="molecule type" value="Genomic_DNA"/>
</dbReference>